<evidence type="ECO:0000256" key="4">
    <source>
        <dbReference type="ARBA" id="ARBA00022963"/>
    </source>
</evidence>
<proteinExistence type="inferred from homology"/>
<evidence type="ECO:0000256" key="1">
    <source>
        <dbReference type="ARBA" id="ARBA00010701"/>
    </source>
</evidence>
<evidence type="ECO:0000256" key="6">
    <source>
        <dbReference type="ARBA" id="ARBA00023180"/>
    </source>
</evidence>
<dbReference type="Pfam" id="PF04083">
    <property type="entry name" value="Abhydro_lipase"/>
    <property type="match status" value="1"/>
</dbReference>
<dbReference type="Proteomes" id="UP001168821">
    <property type="component" value="Unassembled WGS sequence"/>
</dbReference>
<keyword evidence="12" id="KW-1185">Reference proteome</keyword>
<dbReference type="SUPFAM" id="SSF53474">
    <property type="entry name" value="alpha/beta-Hydrolases"/>
    <property type="match status" value="1"/>
</dbReference>
<comment type="similarity">
    <text evidence="1 7">Belongs to the AB hydrolase superfamily. Lipase family.</text>
</comment>
<evidence type="ECO:0000256" key="5">
    <source>
        <dbReference type="ARBA" id="ARBA00023098"/>
    </source>
</evidence>
<gene>
    <name evidence="11" type="ORF">Zmor_009983</name>
</gene>
<dbReference type="InterPro" id="IPR022742">
    <property type="entry name" value="Hydrolase_4"/>
</dbReference>
<dbReference type="FunFam" id="3.40.50.1820:FF:000057">
    <property type="entry name" value="Lipase"/>
    <property type="match status" value="1"/>
</dbReference>
<feature type="active site" description="Charge relay system" evidence="8">
    <location>
        <position position="378"/>
    </location>
</feature>
<keyword evidence="3 7" id="KW-0378">Hydrolase</keyword>
<evidence type="ECO:0000259" key="9">
    <source>
        <dbReference type="Pfam" id="PF04083"/>
    </source>
</evidence>
<dbReference type="AlphaFoldDB" id="A0AA38IJW9"/>
<accession>A0AA38IJW9</accession>
<evidence type="ECO:0000256" key="2">
    <source>
        <dbReference type="ARBA" id="ARBA00022729"/>
    </source>
</evidence>
<dbReference type="PANTHER" id="PTHR11005">
    <property type="entry name" value="LYSOSOMAL ACID LIPASE-RELATED"/>
    <property type="match status" value="1"/>
</dbReference>
<evidence type="ECO:0000256" key="3">
    <source>
        <dbReference type="ARBA" id="ARBA00022801"/>
    </source>
</evidence>
<evidence type="ECO:0000313" key="12">
    <source>
        <dbReference type="Proteomes" id="UP001168821"/>
    </source>
</evidence>
<evidence type="ECO:0000256" key="8">
    <source>
        <dbReference type="PIRSR" id="PIRSR000862-1"/>
    </source>
</evidence>
<feature type="domain" description="Serine aminopeptidase S33" evidence="10">
    <location>
        <begin position="101"/>
        <end position="229"/>
    </location>
</feature>
<dbReference type="GO" id="GO:0016042">
    <property type="term" value="P:lipid catabolic process"/>
    <property type="evidence" value="ECO:0007669"/>
    <property type="project" value="UniProtKB-KW"/>
</dbReference>
<keyword evidence="5" id="KW-0443">Lipid metabolism</keyword>
<dbReference type="PIRSF" id="PIRSF000862">
    <property type="entry name" value="Steryl_ester_lip"/>
    <property type="match status" value="1"/>
</dbReference>
<comment type="caution">
    <text evidence="11">The sequence shown here is derived from an EMBL/GenBank/DDBJ whole genome shotgun (WGS) entry which is preliminary data.</text>
</comment>
<feature type="domain" description="Partial AB-hydrolase lipase" evidence="9">
    <location>
        <begin position="37"/>
        <end position="94"/>
    </location>
</feature>
<protein>
    <recommendedName>
        <fullName evidence="7">Lipase</fullName>
    </recommendedName>
</protein>
<dbReference type="InterPro" id="IPR029058">
    <property type="entry name" value="AB_hydrolase_fold"/>
</dbReference>
<evidence type="ECO:0000256" key="7">
    <source>
        <dbReference type="PIRNR" id="PIRNR000862"/>
    </source>
</evidence>
<dbReference type="EMBL" id="JALNTZ010000003">
    <property type="protein sequence ID" value="KAJ3658230.1"/>
    <property type="molecule type" value="Genomic_DNA"/>
</dbReference>
<name>A0AA38IJW9_9CUCU</name>
<dbReference type="Gene3D" id="3.40.50.1820">
    <property type="entry name" value="alpha/beta hydrolase"/>
    <property type="match status" value="1"/>
</dbReference>
<sequence>MGLSYIKKNNACSRLIYYPVKDFSPNCYLKQNVVASTPEMIQLNGYKFETHEIVTDDGYKSLAFRIPPKIRDDRKKKQPIILEHGIQVNSEVWTWRGNRSLAFVLVNAGYDVWLVNQRDSGYTTHVKYKMSDFKFWANSLDTVATKGISAVLTTVATATNKSGSIIYIGHSRGATLAFMHASEYPEEAQRILKGVVALAPIVYFEPVFYMKILFHLSPVLSKIVNVLRIPVINYPVEYTAKFYQFLCTFFPYICKLIITLTSGSSSQLSPDDLLSMVSILPVPVSLMQVLQYAQMFHSRKFQKYDYGRKGNIIKYNQEQPPLYNLTNCKLPVYMFYGNCDIFIEEKAVKRLFEELGSSKKEYFRVPSGTNTKKLKFGHNDYFFSEDIEELFYKDLFRVLDKLHSKK</sequence>
<reference evidence="11" key="1">
    <citation type="journal article" date="2023" name="G3 (Bethesda)">
        <title>Whole genome assemblies of Zophobas morio and Tenebrio molitor.</title>
        <authorList>
            <person name="Kaur S."/>
            <person name="Stinson S.A."/>
            <person name="diCenzo G.C."/>
        </authorList>
    </citation>
    <scope>NUCLEOTIDE SEQUENCE</scope>
    <source>
        <strain evidence="11">QUZm001</strain>
    </source>
</reference>
<organism evidence="11 12">
    <name type="scientific">Zophobas morio</name>
    <dbReference type="NCBI Taxonomy" id="2755281"/>
    <lineage>
        <taxon>Eukaryota</taxon>
        <taxon>Metazoa</taxon>
        <taxon>Ecdysozoa</taxon>
        <taxon>Arthropoda</taxon>
        <taxon>Hexapoda</taxon>
        <taxon>Insecta</taxon>
        <taxon>Pterygota</taxon>
        <taxon>Neoptera</taxon>
        <taxon>Endopterygota</taxon>
        <taxon>Coleoptera</taxon>
        <taxon>Polyphaga</taxon>
        <taxon>Cucujiformia</taxon>
        <taxon>Tenebrionidae</taxon>
        <taxon>Zophobas</taxon>
    </lineage>
</organism>
<evidence type="ECO:0000259" key="10">
    <source>
        <dbReference type="Pfam" id="PF12146"/>
    </source>
</evidence>
<dbReference type="InterPro" id="IPR006693">
    <property type="entry name" value="AB_hydrolase_lipase"/>
</dbReference>
<dbReference type="GO" id="GO:0016788">
    <property type="term" value="F:hydrolase activity, acting on ester bonds"/>
    <property type="evidence" value="ECO:0007669"/>
    <property type="project" value="InterPro"/>
</dbReference>
<dbReference type="InterPro" id="IPR025483">
    <property type="entry name" value="Lipase_euk"/>
</dbReference>
<feature type="active site" description="Charge relay system" evidence="8">
    <location>
        <position position="340"/>
    </location>
</feature>
<dbReference type="Pfam" id="PF12146">
    <property type="entry name" value="Hydrolase_4"/>
    <property type="match status" value="1"/>
</dbReference>
<keyword evidence="4 7" id="KW-0442">Lipid degradation</keyword>
<keyword evidence="6" id="KW-0325">Glycoprotein</keyword>
<feature type="active site" description="Nucleophile" evidence="8">
    <location>
        <position position="171"/>
    </location>
</feature>
<keyword evidence="2" id="KW-0732">Signal</keyword>
<evidence type="ECO:0000313" key="11">
    <source>
        <dbReference type="EMBL" id="KAJ3658230.1"/>
    </source>
</evidence>